<dbReference type="EMBL" id="OIVN01004796">
    <property type="protein sequence ID" value="SPD19331.1"/>
    <property type="molecule type" value="Genomic_DNA"/>
</dbReference>
<proteinExistence type="predicted"/>
<dbReference type="AlphaFoldDB" id="A0A2N9I689"/>
<gene>
    <name evidence="1" type="ORF">FSB_LOCUS47213</name>
</gene>
<reference evidence="1" key="1">
    <citation type="submission" date="2018-02" db="EMBL/GenBank/DDBJ databases">
        <authorList>
            <person name="Cohen D.B."/>
            <person name="Kent A.D."/>
        </authorList>
    </citation>
    <scope>NUCLEOTIDE SEQUENCE</scope>
</reference>
<protein>
    <submittedName>
        <fullName evidence="1">Uncharacterized protein</fullName>
    </submittedName>
</protein>
<name>A0A2N9I689_FAGSY</name>
<evidence type="ECO:0000313" key="1">
    <source>
        <dbReference type="EMBL" id="SPD19331.1"/>
    </source>
</evidence>
<sequence>MWARDESSSEVVDKAWALQVEGSHNFCLDQKFRKVQKDLIVWNKYIFGATKSRIRELENRLKMVQDLDPSSANLAMEAPLSVELNEWLEREELKWKQKSRELWLKEGDRNSKALGFDHKFITLIHQCISTVSFTLLLNGFKSTSFTPGWDLRQRDPLSPYLFILCSEVLSRIINREVDQGAIQGVKLGLGALPIAKLFYVDDVLLFCRAKIGEVDMLLNCVDKAKYRVDSKWLFSSSPKSAFFSWRGIEGVKSFLARGACKLVGSGDSILVWNDPWIPGLPSFKPCPRLDHQPLQRLAMAQLMSRDRTGWNFNLLHSLFDDPSVQAILNIPRFVPDLADLCPLCGCVPEFVVHLFWECSLARALWFGSLDIRIEFFQLSSPMDSVELLIFPSVDSNRDP</sequence>
<organism evidence="1">
    <name type="scientific">Fagus sylvatica</name>
    <name type="common">Beechnut</name>
    <dbReference type="NCBI Taxonomy" id="28930"/>
    <lineage>
        <taxon>Eukaryota</taxon>
        <taxon>Viridiplantae</taxon>
        <taxon>Streptophyta</taxon>
        <taxon>Embryophyta</taxon>
        <taxon>Tracheophyta</taxon>
        <taxon>Spermatophyta</taxon>
        <taxon>Magnoliopsida</taxon>
        <taxon>eudicotyledons</taxon>
        <taxon>Gunneridae</taxon>
        <taxon>Pentapetalae</taxon>
        <taxon>rosids</taxon>
        <taxon>fabids</taxon>
        <taxon>Fagales</taxon>
        <taxon>Fagaceae</taxon>
        <taxon>Fagus</taxon>
    </lineage>
</organism>
<accession>A0A2N9I689</accession>